<feature type="transmembrane region" description="Helical" evidence="1">
    <location>
        <begin position="172"/>
        <end position="196"/>
    </location>
</feature>
<keyword evidence="1" id="KW-0472">Membrane</keyword>
<dbReference type="InterPro" id="IPR005625">
    <property type="entry name" value="PepSY-ass_TM"/>
</dbReference>
<reference evidence="3" key="1">
    <citation type="submission" date="2015-01" db="EMBL/GenBank/DDBJ databases">
        <authorList>
            <person name="MANFREDI Pablo"/>
        </authorList>
    </citation>
    <scope>NUCLEOTIDE SEQUENCE [LARGE SCALE GENOMIC DNA]</scope>
    <source>
        <strain evidence="3">Cc11</strain>
    </source>
</reference>
<dbReference type="EMBL" id="CDOK01000144">
    <property type="protein sequence ID" value="CEN51260.1"/>
    <property type="molecule type" value="Genomic_DNA"/>
</dbReference>
<evidence type="ECO:0000256" key="1">
    <source>
        <dbReference type="SAM" id="Phobius"/>
    </source>
</evidence>
<sequence>MIFSLWRYAHLALALVASAFIFIASATGIILAIEPIENQLKPLKSAEFENTLLSQTLQAVKNKYPETVRLEVEHSSFVLIETINEQGEDETFYIHPKNAEKIGSSSPKKPLYQFATTLHRSLFMGSVGRVIMAITSLLLLLIALTGVWLIIKRQKHWWRFFHKVIKDGFYPYYHVILGRWTLIPIVIISFTGILSFNGKIFVAT</sequence>
<dbReference type="Proteomes" id="UP000039370">
    <property type="component" value="Unassembled WGS sequence"/>
</dbReference>
<feature type="transmembrane region" description="Helical" evidence="1">
    <location>
        <begin position="130"/>
        <end position="151"/>
    </location>
</feature>
<keyword evidence="1" id="KW-1133">Transmembrane helix</keyword>
<protein>
    <submittedName>
        <fullName evidence="2">Putative nitric-oxide synthase</fullName>
        <ecNumber evidence="2">1.14.13.39</ecNumber>
    </submittedName>
</protein>
<name>A0A0B7IHF7_9FLAO</name>
<dbReference type="AlphaFoldDB" id="A0A0B7IHF7"/>
<evidence type="ECO:0000313" key="3">
    <source>
        <dbReference type="Proteomes" id="UP000039370"/>
    </source>
</evidence>
<accession>A0A0B7IHF7</accession>
<organism evidence="2 3">
    <name type="scientific">Capnocytophaga canimorsus</name>
    <dbReference type="NCBI Taxonomy" id="28188"/>
    <lineage>
        <taxon>Bacteria</taxon>
        <taxon>Pseudomonadati</taxon>
        <taxon>Bacteroidota</taxon>
        <taxon>Flavobacteriia</taxon>
        <taxon>Flavobacteriales</taxon>
        <taxon>Flavobacteriaceae</taxon>
        <taxon>Capnocytophaga</taxon>
    </lineage>
</organism>
<dbReference type="Pfam" id="PF03929">
    <property type="entry name" value="PepSY_TM"/>
    <property type="match status" value="1"/>
</dbReference>
<keyword evidence="2" id="KW-0560">Oxidoreductase</keyword>
<dbReference type="GO" id="GO:0004517">
    <property type="term" value="F:nitric-oxide synthase activity"/>
    <property type="evidence" value="ECO:0007669"/>
    <property type="project" value="UniProtKB-EC"/>
</dbReference>
<evidence type="ECO:0000313" key="2">
    <source>
        <dbReference type="EMBL" id="CEN51260.1"/>
    </source>
</evidence>
<dbReference type="EC" id="1.14.13.39" evidence="2"/>
<keyword evidence="1" id="KW-0812">Transmembrane</keyword>
<feature type="transmembrane region" description="Helical" evidence="1">
    <location>
        <begin position="12"/>
        <end position="33"/>
    </location>
</feature>
<dbReference type="PANTHER" id="PTHR34219">
    <property type="entry name" value="IRON-REGULATED INNER MEMBRANE PROTEIN-RELATED"/>
    <property type="match status" value="1"/>
</dbReference>
<gene>
    <name evidence="2" type="ORF">CCAN11_2280011</name>
</gene>
<proteinExistence type="predicted"/>